<dbReference type="AlphaFoldDB" id="A0AAI8YX38"/>
<evidence type="ECO:0000256" key="1">
    <source>
        <dbReference type="SAM" id="MobiDB-lite"/>
    </source>
</evidence>
<feature type="region of interest" description="Disordered" evidence="1">
    <location>
        <begin position="296"/>
        <end position="334"/>
    </location>
</feature>
<keyword evidence="4" id="KW-1185">Reference proteome</keyword>
<proteinExistence type="predicted"/>
<gene>
    <name evidence="3" type="ORF">LECACI_7A003587</name>
</gene>
<name>A0AAI8YX38_9PEZI</name>
<protein>
    <submittedName>
        <fullName evidence="3">Uncharacterized protein</fullName>
    </submittedName>
</protein>
<feature type="chain" id="PRO_5042533557" evidence="2">
    <location>
        <begin position="20"/>
        <end position="440"/>
    </location>
</feature>
<comment type="caution">
    <text evidence="3">The sequence shown here is derived from an EMBL/GenBank/DDBJ whole genome shotgun (WGS) entry which is preliminary data.</text>
</comment>
<feature type="compositionally biased region" description="Low complexity" evidence="1">
    <location>
        <begin position="308"/>
        <end position="328"/>
    </location>
</feature>
<dbReference type="PANTHER" id="PTHR36578:SF1">
    <property type="entry name" value="APPLE DOMAIN-CONTAINING PROTEIN"/>
    <property type="match status" value="1"/>
</dbReference>
<dbReference type="PANTHER" id="PTHR36578">
    <property type="entry name" value="CHROMOSOME 15, WHOLE GENOME SHOTGUN SEQUENCE"/>
    <property type="match status" value="1"/>
</dbReference>
<feature type="signal peptide" evidence="2">
    <location>
        <begin position="1"/>
        <end position="19"/>
    </location>
</feature>
<keyword evidence="2" id="KW-0732">Signal</keyword>
<accession>A0AAI8YX38</accession>
<reference evidence="3" key="1">
    <citation type="submission" date="2023-11" db="EMBL/GenBank/DDBJ databases">
        <authorList>
            <person name="Alioto T."/>
            <person name="Alioto T."/>
            <person name="Gomez Garrido J."/>
        </authorList>
    </citation>
    <scope>NUCLEOTIDE SEQUENCE</scope>
</reference>
<organism evidence="3 4">
    <name type="scientific">Lecanosticta acicola</name>
    <dbReference type="NCBI Taxonomy" id="111012"/>
    <lineage>
        <taxon>Eukaryota</taxon>
        <taxon>Fungi</taxon>
        <taxon>Dikarya</taxon>
        <taxon>Ascomycota</taxon>
        <taxon>Pezizomycotina</taxon>
        <taxon>Dothideomycetes</taxon>
        <taxon>Dothideomycetidae</taxon>
        <taxon>Mycosphaerellales</taxon>
        <taxon>Mycosphaerellaceae</taxon>
        <taxon>Lecanosticta</taxon>
    </lineage>
</organism>
<dbReference type="EMBL" id="CAVMBE010000017">
    <property type="protein sequence ID" value="CAK3970689.1"/>
    <property type="molecule type" value="Genomic_DNA"/>
</dbReference>
<sequence length="440" mass="46451">MKRTQQLLAAVALAAVAAASPAPQQLDFAQINAAPALPSGPSLIDSDADGAQTATLATSITITGVATASVAATGNANKRGIPDTTYTPYYPALATGYTTDPALSATSTTTAGQPCVTQPEAGTYCGFINPEDPCAPQPDGYGPVPTPDTASAFLSYSPLHSSARAAATTIPSVNNTQYTQVFEDLNAQVAAQSYLGLYTLQSYNVSQCAAECDATDLCTAFNIFFERDPSLNPSNNDSSAPTVWGDSCPNPPSMTSIKCTLFGSNIDASMATNGGQMREQFQVVITGSDGYDKTNITTPPACTAPVQSSTSTKSSSTAPTQTSSPGTSRNPQYPWYKPENCHGKAINAPWYSMGSRFFPGPFNPQACGDYAYFQNVANKQAGKGSCQMFNAFYLHKNNKPYGTYCSLYSAYLDPLWATNSGSSSGNDRYDCKQSWTYTFI</sequence>
<dbReference type="Proteomes" id="UP001296104">
    <property type="component" value="Unassembled WGS sequence"/>
</dbReference>
<evidence type="ECO:0000256" key="2">
    <source>
        <dbReference type="SAM" id="SignalP"/>
    </source>
</evidence>
<evidence type="ECO:0000313" key="3">
    <source>
        <dbReference type="EMBL" id="CAK3970689.1"/>
    </source>
</evidence>
<evidence type="ECO:0000313" key="4">
    <source>
        <dbReference type="Proteomes" id="UP001296104"/>
    </source>
</evidence>